<dbReference type="EMBL" id="ABLOJW010000010">
    <property type="protein sequence ID" value="EKT4092704.1"/>
    <property type="molecule type" value="Genomic_DNA"/>
</dbReference>
<gene>
    <name evidence="1" type="ORF">QEG23_002224</name>
</gene>
<evidence type="ECO:0000313" key="1">
    <source>
        <dbReference type="EMBL" id="EKT4092704.1"/>
    </source>
</evidence>
<organism evidence="1 2">
    <name type="scientific">Stenotrophomonas maltophilia</name>
    <name type="common">Pseudomonas maltophilia</name>
    <name type="synonym">Xanthomonas maltophilia</name>
    <dbReference type="NCBI Taxonomy" id="40324"/>
    <lineage>
        <taxon>Bacteria</taxon>
        <taxon>Pseudomonadati</taxon>
        <taxon>Pseudomonadota</taxon>
        <taxon>Gammaproteobacteria</taxon>
        <taxon>Lysobacterales</taxon>
        <taxon>Lysobacteraceae</taxon>
        <taxon>Stenotrophomonas</taxon>
        <taxon>Stenotrophomonas maltophilia group</taxon>
    </lineage>
</organism>
<dbReference type="Proteomes" id="UP001218208">
    <property type="component" value="Unassembled WGS sequence"/>
</dbReference>
<reference evidence="1" key="1">
    <citation type="submission" date="2022-07" db="EMBL/GenBank/DDBJ databases">
        <authorList>
            <consortium name="DAFM: The Division of Animal and Food Microbiology"/>
        </authorList>
    </citation>
    <scope>NUCLEOTIDE SEQUENCE</scope>
    <source>
        <strain evidence="1">19MO01SH01-2</strain>
    </source>
</reference>
<comment type="caution">
    <text evidence="1">The sequence shown here is derived from an EMBL/GenBank/DDBJ whole genome shotgun (WGS) entry which is preliminary data.</text>
</comment>
<protein>
    <submittedName>
        <fullName evidence="1">Uncharacterized protein</fullName>
    </submittedName>
</protein>
<sequence>MEETNQEREPFKISIRKKVPSAPPAAPFHDIGGKCLIRLSQLLYAGEIQESQDGKSHVFLVVFIGGDVTQIIGKESELIELRAALAEAANAFALSQL</sequence>
<accession>A0AAI9C228</accession>
<dbReference type="AlphaFoldDB" id="A0AAI9C228"/>
<evidence type="ECO:0000313" key="2">
    <source>
        <dbReference type="Proteomes" id="UP001218208"/>
    </source>
</evidence>
<name>A0AAI9C228_STEMA</name>
<proteinExistence type="predicted"/>